<dbReference type="PANTHER" id="PTHR43806">
    <property type="entry name" value="PEPTIDASE S8"/>
    <property type="match status" value="1"/>
</dbReference>
<comment type="similarity">
    <text evidence="1 5">Belongs to the peptidase S8 family.</text>
</comment>
<keyword evidence="7" id="KW-0812">Transmembrane</keyword>
<gene>
    <name evidence="9" type="ORF">FA014_15620</name>
</gene>
<dbReference type="GO" id="GO:0006508">
    <property type="term" value="P:proteolysis"/>
    <property type="evidence" value="ECO:0007669"/>
    <property type="project" value="UniProtKB-KW"/>
</dbReference>
<feature type="compositionally biased region" description="Acidic residues" evidence="6">
    <location>
        <begin position="339"/>
        <end position="350"/>
    </location>
</feature>
<dbReference type="AlphaFoldDB" id="A0A7Z8JWX1"/>
<evidence type="ECO:0000256" key="3">
    <source>
        <dbReference type="ARBA" id="ARBA00022801"/>
    </source>
</evidence>
<evidence type="ECO:0000256" key="4">
    <source>
        <dbReference type="ARBA" id="ARBA00022825"/>
    </source>
</evidence>
<feature type="active site" description="Charge relay system" evidence="5">
    <location>
        <position position="90"/>
    </location>
</feature>
<organism evidence="9 10">
    <name type="scientific">Cellulomonas hominis</name>
    <dbReference type="NCBI Taxonomy" id="156981"/>
    <lineage>
        <taxon>Bacteria</taxon>
        <taxon>Bacillati</taxon>
        <taxon>Actinomycetota</taxon>
        <taxon>Actinomycetes</taxon>
        <taxon>Micrococcales</taxon>
        <taxon>Cellulomonadaceae</taxon>
        <taxon>Cellulomonas</taxon>
    </lineage>
</organism>
<dbReference type="Proteomes" id="UP000308121">
    <property type="component" value="Unassembled WGS sequence"/>
</dbReference>
<feature type="region of interest" description="Disordered" evidence="6">
    <location>
        <begin position="339"/>
        <end position="372"/>
    </location>
</feature>
<dbReference type="SUPFAM" id="SSF52743">
    <property type="entry name" value="Subtilisin-like"/>
    <property type="match status" value="1"/>
</dbReference>
<feature type="domain" description="Peptidase S8/S53" evidence="8">
    <location>
        <begin position="38"/>
        <end position="283"/>
    </location>
</feature>
<protein>
    <recommendedName>
        <fullName evidence="8">Peptidase S8/S53 domain-containing protein</fullName>
    </recommendedName>
</protein>
<dbReference type="Gene3D" id="3.40.50.200">
    <property type="entry name" value="Peptidase S8/S53 domain"/>
    <property type="match status" value="1"/>
</dbReference>
<feature type="transmembrane region" description="Helical" evidence="7">
    <location>
        <begin position="371"/>
        <end position="393"/>
    </location>
</feature>
<name>A0A7Z8JWX1_9CELL</name>
<dbReference type="InterPro" id="IPR015500">
    <property type="entry name" value="Peptidase_S8_subtilisin-rel"/>
</dbReference>
<keyword evidence="7" id="KW-1133">Transmembrane helix</keyword>
<evidence type="ECO:0000313" key="10">
    <source>
        <dbReference type="Proteomes" id="UP000308121"/>
    </source>
</evidence>
<dbReference type="PROSITE" id="PS51892">
    <property type="entry name" value="SUBTILASE"/>
    <property type="match status" value="1"/>
</dbReference>
<keyword evidence="7" id="KW-0472">Membrane</keyword>
<evidence type="ECO:0000259" key="8">
    <source>
        <dbReference type="Pfam" id="PF00082"/>
    </source>
</evidence>
<feature type="active site" description="Charge relay system" evidence="5">
    <location>
        <position position="249"/>
    </location>
</feature>
<dbReference type="InterPro" id="IPR050131">
    <property type="entry name" value="Peptidase_S8_subtilisin-like"/>
</dbReference>
<dbReference type="EMBL" id="SZYE01000163">
    <property type="protein sequence ID" value="TKR22597.1"/>
    <property type="molecule type" value="Genomic_DNA"/>
</dbReference>
<reference evidence="9 10" key="1">
    <citation type="submission" date="2019-05" db="EMBL/GenBank/DDBJ databases">
        <title>Genome sequence of Cellulomonas hominis strain CS1.</title>
        <authorList>
            <person name="Belmont J."/>
            <person name="Maclea K.S."/>
        </authorList>
    </citation>
    <scope>NUCLEOTIDE SEQUENCE [LARGE SCALE GENOMIC DNA]</scope>
    <source>
        <strain evidence="9 10">CS1</strain>
    </source>
</reference>
<dbReference type="InterPro" id="IPR036852">
    <property type="entry name" value="Peptidase_S8/S53_dom_sf"/>
</dbReference>
<dbReference type="GO" id="GO:0004252">
    <property type="term" value="F:serine-type endopeptidase activity"/>
    <property type="evidence" value="ECO:0007669"/>
    <property type="project" value="UniProtKB-UniRule"/>
</dbReference>
<evidence type="ECO:0000256" key="2">
    <source>
        <dbReference type="ARBA" id="ARBA00022670"/>
    </source>
</evidence>
<sequence>MAVLLGPGWAGATVPGADDGRWYYEATGMADIHQSATGEGITVAVLDGRLNTAVADLAGADVQPHEPSYCAAEAGGQPYPATSTGADAQHATSIATMLVGTDAGLSGQPGIPGIAPGITLRTYAVYVEGQPCETPAGQEDLADDAVRDALADGADIILVPGTQQMSADVVAEAARAGVIVVGSAGNDGTIVTGFPATLNGVVATGTITSDMTLDDGSVYGPRLGVVAPGAHIRALSPTWDSYGTTTGSSNAAAYTAGALALLWSLHPDAADGQVLQALVRTTDGEVKDTWQHDPNWGYGIVNTRVLLTVDPTTFPDENPFVSDEPDLLPSVGQILGTTEDTDAGAEDEPSDTAGEHPAASPEQDDPGSGSALPLILGTGALVGVIGAVAAATIRMRARRRVPVTGAPTASDLAQHQR</sequence>
<dbReference type="Pfam" id="PF00082">
    <property type="entry name" value="Peptidase_S8"/>
    <property type="match status" value="1"/>
</dbReference>
<keyword evidence="4 5" id="KW-0720">Serine protease</keyword>
<keyword evidence="3 5" id="KW-0378">Hydrolase</keyword>
<accession>A0A7Z8JWX1</accession>
<proteinExistence type="inferred from homology"/>
<evidence type="ECO:0000256" key="7">
    <source>
        <dbReference type="SAM" id="Phobius"/>
    </source>
</evidence>
<keyword evidence="2 5" id="KW-0645">Protease</keyword>
<dbReference type="PRINTS" id="PR00723">
    <property type="entry name" value="SUBTILISIN"/>
</dbReference>
<evidence type="ECO:0000313" key="9">
    <source>
        <dbReference type="EMBL" id="TKR22597.1"/>
    </source>
</evidence>
<comment type="caution">
    <text evidence="9">The sequence shown here is derived from an EMBL/GenBank/DDBJ whole genome shotgun (WGS) entry which is preliminary data.</text>
</comment>
<feature type="active site" description="Charge relay system" evidence="5">
    <location>
        <position position="47"/>
    </location>
</feature>
<evidence type="ECO:0000256" key="1">
    <source>
        <dbReference type="ARBA" id="ARBA00011073"/>
    </source>
</evidence>
<evidence type="ECO:0000256" key="6">
    <source>
        <dbReference type="SAM" id="MobiDB-lite"/>
    </source>
</evidence>
<dbReference type="InterPro" id="IPR000209">
    <property type="entry name" value="Peptidase_S8/S53_dom"/>
</dbReference>
<dbReference type="PANTHER" id="PTHR43806:SF11">
    <property type="entry name" value="CEREVISIN-RELATED"/>
    <property type="match status" value="1"/>
</dbReference>
<evidence type="ECO:0000256" key="5">
    <source>
        <dbReference type="PROSITE-ProRule" id="PRU01240"/>
    </source>
</evidence>